<feature type="transmembrane region" description="Helical" evidence="6">
    <location>
        <begin position="217"/>
        <end position="237"/>
    </location>
</feature>
<proteinExistence type="inferred from homology"/>
<dbReference type="InterPro" id="IPR052337">
    <property type="entry name" value="SAT4-like"/>
</dbReference>
<comment type="similarity">
    <text evidence="5">Belongs to the SAT4 family.</text>
</comment>
<evidence type="ECO:0000256" key="3">
    <source>
        <dbReference type="ARBA" id="ARBA00022989"/>
    </source>
</evidence>
<reference evidence="8" key="1">
    <citation type="submission" date="2022-10" db="EMBL/GenBank/DDBJ databases">
        <title>Tapping the CABI collections for fungal endophytes: first genome assemblies for Collariella, Neodidymelliopsis, Ascochyta clinopodiicola, Didymella pomorum, Didymosphaeria variabile, Neocosmospora piperis and Neocucurbitaria cava.</title>
        <authorList>
            <person name="Hill R."/>
        </authorList>
    </citation>
    <scope>NUCLEOTIDE SEQUENCE</scope>
    <source>
        <strain evidence="8">IMI 356814</strain>
    </source>
</reference>
<comment type="subcellular location">
    <subcellularLocation>
        <location evidence="1">Membrane</location>
        <topology evidence="1">Multi-pass membrane protein</topology>
    </subcellularLocation>
</comment>
<feature type="domain" description="Rhodopsin" evidence="7">
    <location>
        <begin position="32"/>
        <end position="282"/>
    </location>
</feature>
<evidence type="ECO:0000256" key="1">
    <source>
        <dbReference type="ARBA" id="ARBA00004141"/>
    </source>
</evidence>
<feature type="transmembrane region" description="Helical" evidence="6">
    <location>
        <begin position="185"/>
        <end position="205"/>
    </location>
</feature>
<evidence type="ECO:0000256" key="5">
    <source>
        <dbReference type="ARBA" id="ARBA00038359"/>
    </source>
</evidence>
<dbReference type="GO" id="GO:0016020">
    <property type="term" value="C:membrane"/>
    <property type="evidence" value="ECO:0007669"/>
    <property type="project" value="UniProtKB-SubCell"/>
</dbReference>
<keyword evidence="9" id="KW-1185">Reference proteome</keyword>
<dbReference type="PANTHER" id="PTHR33048:SF146">
    <property type="entry name" value="INTEGRAL MEMBRANE PROTEIN"/>
    <property type="match status" value="1"/>
</dbReference>
<evidence type="ECO:0000259" key="7">
    <source>
        <dbReference type="Pfam" id="PF20684"/>
    </source>
</evidence>
<sequence>MAGAAKSPISRDELVRTNSAMLILTSVFVLSRAALHISKRKPLEFSDFFIYFAYALYIALWSCYISVVPPMFKVYAVLGGEIKPYATMMDDAATMLKLITAGQMCFYTLLFSVKMSLLTLYCKLLAGVAGIYKKIWWGILVFCVVAWLGSVFSSIFTCNNLKEKFSKGKCGGTANEDQRIIFSLYFAYSVDVATDLAIMFLPIRLTWNLQMPKAQKLGVFVLFGSGFLCIAFATLRVVQLGVDGRGKTTTPEPKWMLLWTVLECSIAIIIGCSPAFAVLIRKRMNSSKKASYNAQGYLKQSTEENIKMKNLVSSNGRPKRDMYWDDTHSSQEELAKNAGHIVVKTTVHQDDESISRM</sequence>
<dbReference type="Pfam" id="PF20684">
    <property type="entry name" value="Fung_rhodopsin"/>
    <property type="match status" value="1"/>
</dbReference>
<keyword evidence="2 6" id="KW-0812">Transmembrane</keyword>
<protein>
    <recommendedName>
        <fullName evidence="7">Rhodopsin domain-containing protein</fullName>
    </recommendedName>
</protein>
<dbReference type="InterPro" id="IPR049326">
    <property type="entry name" value="Rhodopsin_dom_fungi"/>
</dbReference>
<name>A0A9W8YHW9_9PLEO</name>
<evidence type="ECO:0000256" key="6">
    <source>
        <dbReference type="SAM" id="Phobius"/>
    </source>
</evidence>
<feature type="transmembrane region" description="Helical" evidence="6">
    <location>
        <begin position="20"/>
        <end position="37"/>
    </location>
</feature>
<dbReference type="AlphaFoldDB" id="A0A9W8YHW9"/>
<evidence type="ECO:0000256" key="2">
    <source>
        <dbReference type="ARBA" id="ARBA00022692"/>
    </source>
</evidence>
<evidence type="ECO:0000313" key="9">
    <source>
        <dbReference type="Proteomes" id="UP001140560"/>
    </source>
</evidence>
<evidence type="ECO:0000313" key="8">
    <source>
        <dbReference type="EMBL" id="KAJ4377929.1"/>
    </source>
</evidence>
<feature type="transmembrane region" description="Helical" evidence="6">
    <location>
        <begin position="134"/>
        <end position="156"/>
    </location>
</feature>
<evidence type="ECO:0000256" key="4">
    <source>
        <dbReference type="ARBA" id="ARBA00023136"/>
    </source>
</evidence>
<feature type="transmembrane region" description="Helical" evidence="6">
    <location>
        <begin position="49"/>
        <end position="72"/>
    </location>
</feature>
<dbReference type="EMBL" id="JAPEUY010000001">
    <property type="protein sequence ID" value="KAJ4377929.1"/>
    <property type="molecule type" value="Genomic_DNA"/>
</dbReference>
<organism evidence="8 9">
    <name type="scientific">Neocucurbitaria cava</name>
    <dbReference type="NCBI Taxonomy" id="798079"/>
    <lineage>
        <taxon>Eukaryota</taxon>
        <taxon>Fungi</taxon>
        <taxon>Dikarya</taxon>
        <taxon>Ascomycota</taxon>
        <taxon>Pezizomycotina</taxon>
        <taxon>Dothideomycetes</taxon>
        <taxon>Pleosporomycetidae</taxon>
        <taxon>Pleosporales</taxon>
        <taxon>Pleosporineae</taxon>
        <taxon>Cucurbitariaceae</taxon>
        <taxon>Neocucurbitaria</taxon>
    </lineage>
</organism>
<feature type="transmembrane region" description="Helical" evidence="6">
    <location>
        <begin position="92"/>
        <end position="113"/>
    </location>
</feature>
<dbReference type="PANTHER" id="PTHR33048">
    <property type="entry name" value="PTH11-LIKE INTEGRAL MEMBRANE PROTEIN (AFU_ORTHOLOGUE AFUA_5G11245)"/>
    <property type="match status" value="1"/>
</dbReference>
<dbReference type="OrthoDB" id="444631at2759"/>
<keyword evidence="4 6" id="KW-0472">Membrane</keyword>
<feature type="transmembrane region" description="Helical" evidence="6">
    <location>
        <begin position="257"/>
        <end position="280"/>
    </location>
</feature>
<gene>
    <name evidence="8" type="ORF">N0V83_000759</name>
</gene>
<keyword evidence="3 6" id="KW-1133">Transmembrane helix</keyword>
<accession>A0A9W8YHW9</accession>
<dbReference type="Proteomes" id="UP001140560">
    <property type="component" value="Unassembled WGS sequence"/>
</dbReference>
<comment type="caution">
    <text evidence="8">The sequence shown here is derived from an EMBL/GenBank/DDBJ whole genome shotgun (WGS) entry which is preliminary data.</text>
</comment>